<dbReference type="InterPro" id="IPR045229">
    <property type="entry name" value="TPP_enz"/>
</dbReference>
<dbReference type="CDD" id="cd07035">
    <property type="entry name" value="TPP_PYR_POX_like"/>
    <property type="match status" value="1"/>
</dbReference>
<dbReference type="SUPFAM" id="SSF52518">
    <property type="entry name" value="Thiamin diphosphate-binding fold (THDP-binding)"/>
    <property type="match status" value="2"/>
</dbReference>
<dbReference type="GO" id="GO:0009099">
    <property type="term" value="P:L-valine biosynthetic process"/>
    <property type="evidence" value="ECO:0007669"/>
    <property type="project" value="TreeGrafter"/>
</dbReference>
<dbReference type="Pfam" id="PF02775">
    <property type="entry name" value="TPP_enzyme_C"/>
    <property type="match status" value="1"/>
</dbReference>
<dbReference type="GO" id="GO:0003984">
    <property type="term" value="F:acetolactate synthase activity"/>
    <property type="evidence" value="ECO:0007669"/>
    <property type="project" value="TreeGrafter"/>
</dbReference>
<dbReference type="SUPFAM" id="SSF52467">
    <property type="entry name" value="DHS-like NAD/FAD-binding domain"/>
    <property type="match status" value="1"/>
</dbReference>
<evidence type="ECO:0000256" key="2">
    <source>
        <dbReference type="ARBA" id="ARBA00023052"/>
    </source>
</evidence>
<dbReference type="Gene3D" id="3.40.50.970">
    <property type="match status" value="2"/>
</dbReference>
<feature type="domain" description="Thiamine pyrophosphate enzyme central" evidence="4">
    <location>
        <begin position="206"/>
        <end position="335"/>
    </location>
</feature>
<evidence type="ECO:0000313" key="8">
    <source>
        <dbReference type="Proteomes" id="UP000319432"/>
    </source>
</evidence>
<dbReference type="Proteomes" id="UP000319432">
    <property type="component" value="Chromosome"/>
</dbReference>
<dbReference type="InterPro" id="IPR012000">
    <property type="entry name" value="Thiamin_PyroP_enz_cen_dom"/>
</dbReference>
<dbReference type="OrthoDB" id="4494979at2"/>
<dbReference type="PANTHER" id="PTHR18968">
    <property type="entry name" value="THIAMINE PYROPHOSPHATE ENZYMES"/>
    <property type="match status" value="1"/>
</dbReference>
<gene>
    <name evidence="7" type="ORF">EEL30_09375</name>
</gene>
<evidence type="ECO:0000259" key="5">
    <source>
        <dbReference type="Pfam" id="PF02775"/>
    </source>
</evidence>
<dbReference type="PANTHER" id="PTHR18968:SF13">
    <property type="entry name" value="ACETOLACTATE SYNTHASE CATALYTIC SUBUNIT, MITOCHONDRIAL"/>
    <property type="match status" value="1"/>
</dbReference>
<dbReference type="Pfam" id="PF02776">
    <property type="entry name" value="TPP_enzyme_N"/>
    <property type="match status" value="1"/>
</dbReference>
<keyword evidence="8" id="KW-1185">Reference proteome</keyword>
<dbReference type="GO" id="GO:0009097">
    <property type="term" value="P:isoleucine biosynthetic process"/>
    <property type="evidence" value="ECO:0007669"/>
    <property type="project" value="TreeGrafter"/>
</dbReference>
<protein>
    <submittedName>
        <fullName evidence="7">Thiamine pyrophosphate-binding protein</fullName>
    </submittedName>
</protein>
<feature type="domain" description="Thiamine pyrophosphate enzyme N-terminal TPP-binding" evidence="6">
    <location>
        <begin position="11"/>
        <end position="122"/>
    </location>
</feature>
<evidence type="ECO:0000313" key="7">
    <source>
        <dbReference type="EMBL" id="QDX92513.1"/>
    </source>
</evidence>
<name>A0A518V6B7_BRELA</name>
<dbReference type="InterPro" id="IPR029035">
    <property type="entry name" value="DHS-like_NAD/FAD-binding_dom"/>
</dbReference>
<dbReference type="GO" id="GO:0050660">
    <property type="term" value="F:flavin adenine dinucleotide binding"/>
    <property type="evidence" value="ECO:0007669"/>
    <property type="project" value="TreeGrafter"/>
</dbReference>
<dbReference type="Pfam" id="PF00205">
    <property type="entry name" value="TPP_enzyme_M"/>
    <property type="match status" value="1"/>
</dbReference>
<dbReference type="InterPro" id="IPR011766">
    <property type="entry name" value="TPP_enzyme_TPP-bd"/>
</dbReference>
<dbReference type="AlphaFoldDB" id="A0A518V6B7"/>
<reference evidence="7 8" key="1">
    <citation type="submission" date="2018-11" db="EMBL/GenBank/DDBJ databases">
        <title>Phylogenetic determinants of toxin gene distribution in genomes of Brevibacillus laterosporus.</title>
        <authorList>
            <person name="Glare T.R."/>
            <person name="Durrant A."/>
            <person name="Berry C."/>
            <person name="Palma L."/>
            <person name="Ormskirk M."/>
            <person name="Cox M.O."/>
        </authorList>
    </citation>
    <scope>NUCLEOTIDE SEQUENCE [LARGE SCALE GENOMIC DNA]</scope>
    <source>
        <strain evidence="7 8">1821L</strain>
    </source>
</reference>
<dbReference type="InterPro" id="IPR012001">
    <property type="entry name" value="Thiamin_PyroP_enz_TPP-bd_dom"/>
</dbReference>
<keyword evidence="2 3" id="KW-0786">Thiamine pyrophosphate</keyword>
<proteinExistence type="inferred from homology"/>
<organism evidence="7 8">
    <name type="scientific">Brevibacillus laterosporus</name>
    <name type="common">Bacillus laterosporus</name>
    <dbReference type="NCBI Taxonomy" id="1465"/>
    <lineage>
        <taxon>Bacteria</taxon>
        <taxon>Bacillati</taxon>
        <taxon>Bacillota</taxon>
        <taxon>Bacilli</taxon>
        <taxon>Bacillales</taxon>
        <taxon>Paenibacillaceae</taxon>
        <taxon>Brevibacillus</taxon>
    </lineage>
</organism>
<comment type="similarity">
    <text evidence="1 3">Belongs to the TPP enzyme family.</text>
</comment>
<dbReference type="GO" id="GO:0005948">
    <property type="term" value="C:acetolactate synthase complex"/>
    <property type="evidence" value="ECO:0007669"/>
    <property type="project" value="TreeGrafter"/>
</dbReference>
<feature type="domain" description="Thiamine pyrophosphate enzyme TPP-binding" evidence="5">
    <location>
        <begin position="399"/>
        <end position="549"/>
    </location>
</feature>
<evidence type="ECO:0000256" key="1">
    <source>
        <dbReference type="ARBA" id="ARBA00007812"/>
    </source>
</evidence>
<evidence type="ECO:0000259" key="4">
    <source>
        <dbReference type="Pfam" id="PF00205"/>
    </source>
</evidence>
<dbReference type="Gene3D" id="3.40.50.1220">
    <property type="entry name" value="TPP-binding domain"/>
    <property type="match status" value="1"/>
</dbReference>
<dbReference type="InterPro" id="IPR029061">
    <property type="entry name" value="THDP-binding"/>
</dbReference>
<dbReference type="CDD" id="cd00568">
    <property type="entry name" value="TPP_enzymes"/>
    <property type="match status" value="1"/>
</dbReference>
<evidence type="ECO:0000256" key="3">
    <source>
        <dbReference type="RuleBase" id="RU362132"/>
    </source>
</evidence>
<sequence length="571" mass="63065">MEATKSWTIWDAYASVLVEQGITKLFGMVGDGAGLIESAYKKDGLEIFTARDQRIAVGMAMGHAQVSGSPAVLVTSPGPGIANCIMGVLEAYSAAVPLVIISNATARNMRGEGAFQEANSIAMMQSVTKWSYRVEHSSKAVWALRRAFFVAVNGKPGPVYIEIPDDLTWEDVIDESFSDADKKNLHEWGPIFSQPEEKRMRDVFVELTNARRPVFLLGGGCQHRPLVSELTISLAEAHGVAIFTTASGRGIVDERHPNAFGNVGLYTLPQIKQLLFEADLIVAIGTQLEETALMGWKEALSDTFFVHIDCHYESLERSVYADCRLLGDAQLSLQLLWNMSCEYMKSGTSNKSDWMKRMQEVKQEALSAWGEIDNTEAPVRSMLKEIEHEFGEHVILVQDNGLHDMWGYSYPVYTVVPPSRTVVPGEQTALGLPMGISLGAKIADRKANVVAFLGDGSFEMGYSAVGSAAEHQLGITFIVINNGGFSWPRFQQSLSNVEVGCSFQIEHDYAALTRSVGGYYAKLTHPNDYQKALKESRLYTQQNKIALLELVVTWDQDLPITVMLQYGDKEH</sequence>
<dbReference type="GO" id="GO:0000287">
    <property type="term" value="F:magnesium ion binding"/>
    <property type="evidence" value="ECO:0007669"/>
    <property type="project" value="InterPro"/>
</dbReference>
<accession>A0A518V6B7</accession>
<dbReference type="GO" id="GO:0030976">
    <property type="term" value="F:thiamine pyrophosphate binding"/>
    <property type="evidence" value="ECO:0007669"/>
    <property type="project" value="InterPro"/>
</dbReference>
<evidence type="ECO:0000259" key="6">
    <source>
        <dbReference type="Pfam" id="PF02776"/>
    </source>
</evidence>
<dbReference type="EMBL" id="CP033464">
    <property type="protein sequence ID" value="QDX92513.1"/>
    <property type="molecule type" value="Genomic_DNA"/>
</dbReference>